<dbReference type="SUPFAM" id="SSF52833">
    <property type="entry name" value="Thioredoxin-like"/>
    <property type="match status" value="1"/>
</dbReference>
<dbReference type="CDD" id="cd02947">
    <property type="entry name" value="TRX_family"/>
    <property type="match status" value="1"/>
</dbReference>
<evidence type="ECO:0000313" key="6">
    <source>
        <dbReference type="Proteomes" id="UP000281553"/>
    </source>
</evidence>
<dbReference type="InterPro" id="IPR013766">
    <property type="entry name" value="Thioredoxin_domain"/>
</dbReference>
<dbReference type="InterPro" id="IPR005746">
    <property type="entry name" value="Thioredoxin"/>
</dbReference>
<accession>A0A3P7P1Q8</accession>
<proteinExistence type="inferred from homology"/>
<dbReference type="InterPro" id="IPR036249">
    <property type="entry name" value="Thioredoxin-like_sf"/>
</dbReference>
<evidence type="ECO:0000313" key="5">
    <source>
        <dbReference type="EMBL" id="VDN11866.1"/>
    </source>
</evidence>
<organism evidence="5 6">
    <name type="scientific">Dibothriocephalus latus</name>
    <name type="common">Fish tapeworm</name>
    <name type="synonym">Diphyllobothrium latum</name>
    <dbReference type="NCBI Taxonomy" id="60516"/>
    <lineage>
        <taxon>Eukaryota</taxon>
        <taxon>Metazoa</taxon>
        <taxon>Spiralia</taxon>
        <taxon>Lophotrochozoa</taxon>
        <taxon>Platyhelminthes</taxon>
        <taxon>Cestoda</taxon>
        <taxon>Eucestoda</taxon>
        <taxon>Diphyllobothriidea</taxon>
        <taxon>Diphyllobothriidae</taxon>
        <taxon>Dibothriocephalus</taxon>
    </lineage>
</organism>
<reference evidence="5 6" key="1">
    <citation type="submission" date="2018-11" db="EMBL/GenBank/DDBJ databases">
        <authorList>
            <consortium name="Pathogen Informatics"/>
        </authorList>
    </citation>
    <scope>NUCLEOTIDE SEQUENCE [LARGE SCALE GENOMIC DNA]</scope>
</reference>
<dbReference type="AlphaFoldDB" id="A0A3P7P1Q8"/>
<dbReference type="InterPro" id="IPR050620">
    <property type="entry name" value="Thioredoxin_H-type-like"/>
</dbReference>
<evidence type="ECO:0000256" key="2">
    <source>
        <dbReference type="ARBA" id="ARBA00038353"/>
    </source>
</evidence>
<dbReference type="Pfam" id="PF00085">
    <property type="entry name" value="Thioredoxin"/>
    <property type="match status" value="1"/>
</dbReference>
<evidence type="ECO:0000259" key="4">
    <source>
        <dbReference type="Pfam" id="PF00085"/>
    </source>
</evidence>
<evidence type="ECO:0000256" key="1">
    <source>
        <dbReference type="ARBA" id="ARBA00023157"/>
    </source>
</evidence>
<keyword evidence="1" id="KW-1015">Disulfide bond</keyword>
<keyword evidence="6" id="KW-1185">Reference proteome</keyword>
<dbReference type="PANTHER" id="PTHR10438:SF468">
    <property type="entry name" value="THIOREDOXIN-1-RELATED"/>
    <property type="match status" value="1"/>
</dbReference>
<dbReference type="OrthoDB" id="2121326at2759"/>
<sequence length="104" mass="11706">MAVSQIMSADELKEKIATGPSIVDFYLTWYGPCKQLASRLHKQAEDTRTAAFLKVDVDELQEMEQTYIITLMPTILGFKDGAVIDRVVGADERLTKNLLQKLTE</sequence>
<protein>
    <recommendedName>
        <fullName evidence="3">Thioredoxin</fullName>
    </recommendedName>
</protein>
<dbReference type="PANTHER" id="PTHR10438">
    <property type="entry name" value="THIOREDOXIN"/>
    <property type="match status" value="1"/>
</dbReference>
<dbReference type="GO" id="GO:0015035">
    <property type="term" value="F:protein-disulfide reductase activity"/>
    <property type="evidence" value="ECO:0007669"/>
    <property type="project" value="InterPro"/>
</dbReference>
<dbReference type="EMBL" id="UYRU01052434">
    <property type="protein sequence ID" value="VDN11866.1"/>
    <property type="molecule type" value="Genomic_DNA"/>
</dbReference>
<feature type="domain" description="Thioredoxin" evidence="4">
    <location>
        <begin position="7"/>
        <end position="94"/>
    </location>
</feature>
<gene>
    <name evidence="5" type="ORF">DILT_LOCUS7697</name>
</gene>
<name>A0A3P7P1Q8_DIBLA</name>
<dbReference type="Gene3D" id="3.40.30.10">
    <property type="entry name" value="Glutaredoxin"/>
    <property type="match status" value="1"/>
</dbReference>
<evidence type="ECO:0000256" key="3">
    <source>
        <dbReference type="PIRNR" id="PIRNR000077"/>
    </source>
</evidence>
<dbReference type="Proteomes" id="UP000281553">
    <property type="component" value="Unassembled WGS sequence"/>
</dbReference>
<dbReference type="PIRSF" id="PIRSF000077">
    <property type="entry name" value="Thioredoxin"/>
    <property type="match status" value="1"/>
</dbReference>
<comment type="similarity">
    <text evidence="2">Belongs to the thioredoxin family. Plant H-type subfamily.</text>
</comment>